<feature type="compositionally biased region" description="Basic and acidic residues" evidence="7">
    <location>
        <begin position="45"/>
        <end position="56"/>
    </location>
</feature>
<evidence type="ECO:0000313" key="9">
    <source>
        <dbReference type="EMBL" id="EAW12615.1"/>
    </source>
</evidence>
<dbReference type="eggNOG" id="KOG2273">
    <property type="taxonomic scope" value="Eukaryota"/>
</dbReference>
<dbReference type="InterPro" id="IPR027267">
    <property type="entry name" value="AH/BAR_dom_sf"/>
</dbReference>
<dbReference type="PIRSF" id="PIRSF011791">
    <property type="entry name" value="Vps17"/>
    <property type="match status" value="1"/>
</dbReference>
<dbReference type="GO" id="GO:0005829">
    <property type="term" value="C:cytosol"/>
    <property type="evidence" value="ECO:0007669"/>
    <property type="project" value="GOC"/>
</dbReference>
<evidence type="ECO:0000256" key="7">
    <source>
        <dbReference type="SAM" id="MobiDB-lite"/>
    </source>
</evidence>
<dbReference type="CDD" id="cd07625">
    <property type="entry name" value="BAR_Vps17p"/>
    <property type="match status" value="1"/>
</dbReference>
<dbReference type="FunFam" id="1.20.1270.60:FF:000046">
    <property type="entry name" value="Vacuolar protein sorting-associated protein 17"/>
    <property type="match status" value="1"/>
</dbReference>
<dbReference type="Pfam" id="PF00787">
    <property type="entry name" value="PX"/>
    <property type="match status" value="1"/>
</dbReference>
<evidence type="ECO:0000256" key="1">
    <source>
        <dbReference type="ARBA" id="ARBA00022448"/>
    </source>
</evidence>
<dbReference type="PANTHER" id="PTHR47433">
    <property type="entry name" value="VACUOLAR PROTEIN SORTING-ASSOCIATED PROTEIN 17"/>
    <property type="match status" value="1"/>
</dbReference>
<dbReference type="KEGG" id="act:ACLA_010410"/>
<dbReference type="RefSeq" id="XP_001274041.1">
    <property type="nucleotide sequence ID" value="XM_001274040.1"/>
</dbReference>
<dbReference type="InterPro" id="IPR053055">
    <property type="entry name" value="VPS17"/>
</dbReference>
<dbReference type="Gene3D" id="1.20.1270.60">
    <property type="entry name" value="Arfaptin homology (AH) domain/BAR domain"/>
    <property type="match status" value="1"/>
</dbReference>
<feature type="region of interest" description="Disordered" evidence="7">
    <location>
        <begin position="1"/>
        <end position="99"/>
    </location>
</feature>
<evidence type="ECO:0000256" key="2">
    <source>
        <dbReference type="ARBA" id="ARBA00022927"/>
    </source>
</evidence>
<accession>A1CA47</accession>
<dbReference type="GO" id="GO:0005768">
    <property type="term" value="C:endosome"/>
    <property type="evidence" value="ECO:0007669"/>
    <property type="project" value="EnsemblFungi"/>
</dbReference>
<comment type="function">
    <text evidence="6">Component of the membrane-associated retromer complex which is essential in endosome-to-Golgi retrograde transport.</text>
</comment>
<evidence type="ECO:0000256" key="4">
    <source>
        <dbReference type="ARBA" id="ARBA00060860"/>
    </source>
</evidence>
<dbReference type="AlphaFoldDB" id="A1CA47"/>
<evidence type="ECO:0000313" key="10">
    <source>
        <dbReference type="Proteomes" id="UP000006701"/>
    </source>
</evidence>
<keyword evidence="3" id="KW-0175">Coiled coil</keyword>
<feature type="domain" description="PX" evidence="8">
    <location>
        <begin position="122"/>
        <end position="233"/>
    </location>
</feature>
<feature type="compositionally biased region" description="Polar residues" evidence="7">
    <location>
        <begin position="23"/>
        <end position="38"/>
    </location>
</feature>
<dbReference type="InterPro" id="IPR036871">
    <property type="entry name" value="PX_dom_sf"/>
</dbReference>
<keyword evidence="10" id="KW-1185">Reference proteome</keyword>
<evidence type="ECO:0000259" key="8">
    <source>
        <dbReference type="SMART" id="SM00312"/>
    </source>
</evidence>
<dbReference type="CDD" id="cd06891">
    <property type="entry name" value="PX_Vps17p"/>
    <property type="match status" value="1"/>
</dbReference>
<comment type="similarity">
    <text evidence="4 6">Belongs to the VPS17 family.</text>
</comment>
<dbReference type="GO" id="GO:0006886">
    <property type="term" value="P:intracellular protein transport"/>
    <property type="evidence" value="ECO:0007669"/>
    <property type="project" value="EnsemblFungi"/>
</dbReference>
<dbReference type="OMA" id="FYLGTME"/>
<proteinExistence type="inferred from homology"/>
<dbReference type="STRING" id="344612.A1CA47"/>
<evidence type="ECO:0000256" key="6">
    <source>
        <dbReference type="PIRNR" id="PIRNR011791"/>
    </source>
</evidence>
<dbReference type="InterPro" id="IPR015404">
    <property type="entry name" value="Vps5_C"/>
</dbReference>
<dbReference type="GO" id="GO:0032120">
    <property type="term" value="P:ascospore-type prospore membrane formation"/>
    <property type="evidence" value="ECO:0007669"/>
    <property type="project" value="EnsemblFungi"/>
</dbReference>
<dbReference type="HOGENOM" id="CLU_028982_0_0_1"/>
<dbReference type="GeneID" id="4706947"/>
<dbReference type="Proteomes" id="UP000006701">
    <property type="component" value="Unassembled WGS sequence"/>
</dbReference>
<dbReference type="Gene3D" id="3.30.1520.10">
    <property type="entry name" value="Phox-like domain"/>
    <property type="match status" value="1"/>
</dbReference>
<dbReference type="SMART" id="SM00312">
    <property type="entry name" value="PX"/>
    <property type="match status" value="1"/>
</dbReference>
<dbReference type="GO" id="GO:0032266">
    <property type="term" value="F:phosphatidylinositol-3-phosphate binding"/>
    <property type="evidence" value="ECO:0007669"/>
    <property type="project" value="EnsemblFungi"/>
</dbReference>
<reference evidence="9 10" key="1">
    <citation type="journal article" date="2008" name="PLoS Genet.">
        <title>Genomic islands in the pathogenic filamentous fungus Aspergillus fumigatus.</title>
        <authorList>
            <person name="Fedorova N.D."/>
            <person name="Khaldi N."/>
            <person name="Joardar V.S."/>
            <person name="Maiti R."/>
            <person name="Amedeo P."/>
            <person name="Anderson M.J."/>
            <person name="Crabtree J."/>
            <person name="Silva J.C."/>
            <person name="Badger J.H."/>
            <person name="Albarraq A."/>
            <person name="Angiuoli S."/>
            <person name="Bussey H."/>
            <person name="Bowyer P."/>
            <person name="Cotty P.J."/>
            <person name="Dyer P.S."/>
            <person name="Egan A."/>
            <person name="Galens K."/>
            <person name="Fraser-Liggett C.M."/>
            <person name="Haas B.J."/>
            <person name="Inman J.M."/>
            <person name="Kent R."/>
            <person name="Lemieux S."/>
            <person name="Malavazi I."/>
            <person name="Orvis J."/>
            <person name="Roemer T."/>
            <person name="Ronning C.M."/>
            <person name="Sundaram J.P."/>
            <person name="Sutton G."/>
            <person name="Turner G."/>
            <person name="Venter J.C."/>
            <person name="White O.R."/>
            <person name="Whitty B.R."/>
            <person name="Youngman P."/>
            <person name="Wolfe K.H."/>
            <person name="Goldman G.H."/>
            <person name="Wortman J.R."/>
            <person name="Jiang B."/>
            <person name="Denning D.W."/>
            <person name="Nierman W.C."/>
        </authorList>
    </citation>
    <scope>NUCLEOTIDE SEQUENCE [LARGE SCALE GENOMIC DNA]</scope>
    <source>
        <strain evidence="10">ATCC 1007 / CBS 513.65 / DSM 816 / NCTC 3887 / NRRL 1</strain>
    </source>
</reference>
<dbReference type="InterPro" id="IPR001683">
    <property type="entry name" value="PX_dom"/>
</dbReference>
<dbReference type="OrthoDB" id="9976382at2759"/>
<organism evidence="9 10">
    <name type="scientific">Aspergillus clavatus (strain ATCC 1007 / CBS 513.65 / DSM 816 / NCTC 3887 / NRRL 1 / QM 1276 / 107)</name>
    <dbReference type="NCBI Taxonomy" id="344612"/>
    <lineage>
        <taxon>Eukaryota</taxon>
        <taxon>Fungi</taxon>
        <taxon>Dikarya</taxon>
        <taxon>Ascomycota</taxon>
        <taxon>Pezizomycotina</taxon>
        <taxon>Eurotiomycetes</taxon>
        <taxon>Eurotiomycetidae</taxon>
        <taxon>Eurotiales</taxon>
        <taxon>Aspergillaceae</taxon>
        <taxon>Aspergillus</taxon>
        <taxon>Aspergillus subgen. Fumigati</taxon>
    </lineage>
</organism>
<gene>
    <name evidence="9" type="ORF">ACLA_010410</name>
</gene>
<dbReference type="GO" id="GO:0140318">
    <property type="term" value="F:protein transporter activity"/>
    <property type="evidence" value="ECO:0007669"/>
    <property type="project" value="EnsemblFungi"/>
</dbReference>
<dbReference type="VEuPathDB" id="FungiDB:ACLA_010410"/>
<sequence length="586" mass="64548">MDYSAISHDPEHPSGSDPWASPRATQSSFPASSNNDIPSSPLPPQHDREEDSRPKPSENGAPSSPDLSARLQSAQLGDPDYAVEQPPYATQPQYANEPRSQLPARYQTGARQNARHPGPAYKIQAKITGLERTGKKDPVLRFDVHTNVPKFRTTQYRDVRRTHAEFSKLADHLISANPEVLVPAVPPPLTPAGAGTEEDEIRVKASMQRWLNIVMSNEVLMQDDEVVLFVESDFGYSPVVRMKQPATGVRRKVLKQFAPPPDDTPELQDARPVVKMFYLGAMDTSHKVDRVVKARRGLGLAETDFGVKLGQMHVQESHPGLANAYKKLGKVIQTVGDYHAVQATAEATTLEDPLSYHSSDAFIVKETLTNRHILLRELIQAQQVTRSKRAAADRLKGSSSVRPEKVDEAINALDEAQGHEDYLTKKTQRVTSNLLLEKRAWFDRTSNDLLNSLREYTIRQIESERRTLATLESVRPDIRSIDSSGGLSRLGRESHPSIRRPNMASSQGPKGDAWSGIPRRSDSIGRSLSGSFIAPTPDEDDEVNGQGAAAKGQLRSTSGVGSIAEEDDDDRLDAKNAASRLATSTF</sequence>
<feature type="compositionally biased region" description="Polar residues" evidence="7">
    <location>
        <begin position="60"/>
        <end position="75"/>
    </location>
</feature>
<name>A1CA47_ASPCL</name>
<dbReference type="Pfam" id="PF09325">
    <property type="entry name" value="Vps5"/>
    <property type="match status" value="1"/>
</dbReference>
<comment type="subunit">
    <text evidence="6">Component of the retromer complex.</text>
</comment>
<protein>
    <recommendedName>
        <fullName evidence="5 6">Vacuolar protein sorting-associated protein 17</fullName>
    </recommendedName>
</protein>
<dbReference type="InterPro" id="IPR037907">
    <property type="entry name" value="Vps17_PX"/>
</dbReference>
<evidence type="ECO:0000256" key="3">
    <source>
        <dbReference type="ARBA" id="ARBA00023054"/>
    </source>
</evidence>
<dbReference type="GO" id="GO:0005628">
    <property type="term" value="C:prospore membrane"/>
    <property type="evidence" value="ECO:0007669"/>
    <property type="project" value="EnsemblFungi"/>
</dbReference>
<dbReference type="EMBL" id="DS027049">
    <property type="protein sequence ID" value="EAW12615.1"/>
    <property type="molecule type" value="Genomic_DNA"/>
</dbReference>
<keyword evidence="2 6" id="KW-0653">Protein transport</keyword>
<keyword evidence="1 6" id="KW-0813">Transport</keyword>
<dbReference type="FunFam" id="3.30.1520.10:FF:000034">
    <property type="entry name" value="Vacuolar protein sorting-associated protein 17"/>
    <property type="match status" value="1"/>
</dbReference>
<dbReference type="GO" id="GO:0030905">
    <property type="term" value="C:retromer, tubulation complex"/>
    <property type="evidence" value="ECO:0007669"/>
    <property type="project" value="EnsemblFungi"/>
</dbReference>
<dbReference type="PANTHER" id="PTHR47433:SF1">
    <property type="entry name" value="VACUOLAR PROTEIN SORTING-ASSOCIATED PROTEIN 17"/>
    <property type="match status" value="1"/>
</dbReference>
<feature type="region of interest" description="Disordered" evidence="7">
    <location>
        <begin position="479"/>
        <end position="586"/>
    </location>
</feature>
<dbReference type="GO" id="GO:0042147">
    <property type="term" value="P:retrograde transport, endosome to Golgi"/>
    <property type="evidence" value="ECO:0007669"/>
    <property type="project" value="EnsemblFungi"/>
</dbReference>
<dbReference type="InterPro" id="IPR014461">
    <property type="entry name" value="Retromer_complex_Vps17"/>
</dbReference>
<dbReference type="SUPFAM" id="SSF64268">
    <property type="entry name" value="PX domain"/>
    <property type="match status" value="1"/>
</dbReference>
<evidence type="ECO:0000256" key="5">
    <source>
        <dbReference type="ARBA" id="ARBA00073022"/>
    </source>
</evidence>